<dbReference type="SUPFAM" id="SSF55144">
    <property type="entry name" value="LigT-like"/>
    <property type="match status" value="1"/>
</dbReference>
<keyword evidence="1" id="KW-0436">Ligase</keyword>
<dbReference type="Proteomes" id="UP000799770">
    <property type="component" value="Unassembled WGS sequence"/>
</dbReference>
<dbReference type="InterPro" id="IPR009097">
    <property type="entry name" value="Cyclic_Pdiesterase"/>
</dbReference>
<reference evidence="1" key="1">
    <citation type="journal article" date="2020" name="Stud. Mycol.">
        <title>101 Dothideomycetes genomes: a test case for predicting lifestyles and emergence of pathogens.</title>
        <authorList>
            <person name="Haridas S."/>
            <person name="Albert R."/>
            <person name="Binder M."/>
            <person name="Bloem J."/>
            <person name="Labutti K."/>
            <person name="Salamov A."/>
            <person name="Andreopoulos B."/>
            <person name="Baker S."/>
            <person name="Barry K."/>
            <person name="Bills G."/>
            <person name="Bluhm B."/>
            <person name="Cannon C."/>
            <person name="Castanera R."/>
            <person name="Culley D."/>
            <person name="Daum C."/>
            <person name="Ezra D."/>
            <person name="Gonzalez J."/>
            <person name="Henrissat B."/>
            <person name="Kuo A."/>
            <person name="Liang C."/>
            <person name="Lipzen A."/>
            <person name="Lutzoni F."/>
            <person name="Magnuson J."/>
            <person name="Mondo S."/>
            <person name="Nolan M."/>
            <person name="Ohm R."/>
            <person name="Pangilinan J."/>
            <person name="Park H.-J."/>
            <person name="Ramirez L."/>
            <person name="Alfaro M."/>
            <person name="Sun H."/>
            <person name="Tritt A."/>
            <person name="Yoshinaga Y."/>
            <person name="Zwiers L.-H."/>
            <person name="Turgeon B."/>
            <person name="Goodwin S."/>
            <person name="Spatafora J."/>
            <person name="Crous P."/>
            <person name="Grigoriev I."/>
        </authorList>
    </citation>
    <scope>NUCLEOTIDE SEQUENCE</scope>
    <source>
        <strain evidence="1">CBS 627.86</strain>
    </source>
</reference>
<dbReference type="PANTHER" id="PTHR37474">
    <property type="entry name" value="RNA LIGASE/CYCLIC NUCLEOTIDE PHOSPHODIESTERASE"/>
    <property type="match status" value="1"/>
</dbReference>
<dbReference type="OrthoDB" id="10263155at2759"/>
<organism evidence="1 2">
    <name type="scientific">Lophiotrema nucula</name>
    <dbReference type="NCBI Taxonomy" id="690887"/>
    <lineage>
        <taxon>Eukaryota</taxon>
        <taxon>Fungi</taxon>
        <taxon>Dikarya</taxon>
        <taxon>Ascomycota</taxon>
        <taxon>Pezizomycotina</taxon>
        <taxon>Dothideomycetes</taxon>
        <taxon>Pleosporomycetidae</taxon>
        <taxon>Pleosporales</taxon>
        <taxon>Lophiotremataceae</taxon>
        <taxon>Lophiotrema</taxon>
    </lineage>
</organism>
<dbReference type="AlphaFoldDB" id="A0A6A5ZKS9"/>
<dbReference type="Gene3D" id="3.90.1140.10">
    <property type="entry name" value="Cyclic phosphodiesterase"/>
    <property type="match status" value="1"/>
</dbReference>
<dbReference type="GO" id="GO:0016874">
    <property type="term" value="F:ligase activity"/>
    <property type="evidence" value="ECO:0007669"/>
    <property type="project" value="UniProtKB-KW"/>
</dbReference>
<protein>
    <submittedName>
        <fullName evidence="1">2'-5' RNA ligase superfamily-domain-containing protein</fullName>
    </submittedName>
</protein>
<gene>
    <name evidence="1" type="ORF">BDV96DRAFT_610057</name>
</gene>
<evidence type="ECO:0000313" key="1">
    <source>
        <dbReference type="EMBL" id="KAF2119885.1"/>
    </source>
</evidence>
<dbReference type="PANTHER" id="PTHR37474:SF1">
    <property type="entry name" value="2'-5' RNA LIGASE FAMILY PROTEIN"/>
    <property type="match status" value="1"/>
</dbReference>
<accession>A0A6A5ZKS9</accession>
<sequence>MASRLPPHLSYKSSLALLPPTSITAPVEGVRKVHDKHFARWPPHINLIYPFVASPSEEEADTPDVSPRHLKHDILTRLNKAVKDVQPFNVSLSADPAGSFHHSKKSKTVWLNPISTTDAIHDLQAALQAEFAECNADTRPFNPHLSIGQAKSDDGAESLSLEAKRSVADFLMSSRPEEQREARSVALDWSVDKLFVIERKGFHDRFVVVGVVELGK</sequence>
<dbReference type="Pfam" id="PF13563">
    <property type="entry name" value="2_5_RNA_ligase2"/>
    <property type="match status" value="1"/>
</dbReference>
<name>A0A6A5ZKS9_9PLEO</name>
<evidence type="ECO:0000313" key="2">
    <source>
        <dbReference type="Proteomes" id="UP000799770"/>
    </source>
</evidence>
<dbReference type="EMBL" id="ML977314">
    <property type="protein sequence ID" value="KAF2119885.1"/>
    <property type="molecule type" value="Genomic_DNA"/>
</dbReference>
<keyword evidence="2" id="KW-1185">Reference proteome</keyword>
<proteinExistence type="predicted"/>